<keyword evidence="9" id="KW-1185">Reference proteome</keyword>
<dbReference type="Proteomes" id="UP000501128">
    <property type="component" value="Chromosome"/>
</dbReference>
<keyword evidence="2 8" id="KW-0378">Hydrolase</keyword>
<evidence type="ECO:0000256" key="4">
    <source>
        <dbReference type="ARBA" id="ARBA00023295"/>
    </source>
</evidence>
<dbReference type="GO" id="GO:0000272">
    <property type="term" value="P:polysaccharide catabolic process"/>
    <property type="evidence" value="ECO:0007669"/>
    <property type="project" value="UniProtKB-KW"/>
</dbReference>
<dbReference type="KEGG" id="srho:HH216_18825"/>
<dbReference type="InterPro" id="IPR012341">
    <property type="entry name" value="6hp_glycosidase-like_sf"/>
</dbReference>
<dbReference type="Gene3D" id="2.60.40.10">
    <property type="entry name" value="Immunoglobulins"/>
    <property type="match status" value="1"/>
</dbReference>
<dbReference type="Pfam" id="PF02927">
    <property type="entry name" value="CelD_N"/>
    <property type="match status" value="1"/>
</dbReference>
<organism evidence="8 9">
    <name type="scientific">Spirosoma rhododendri</name>
    <dbReference type="NCBI Taxonomy" id="2728024"/>
    <lineage>
        <taxon>Bacteria</taxon>
        <taxon>Pseudomonadati</taxon>
        <taxon>Bacteroidota</taxon>
        <taxon>Cytophagia</taxon>
        <taxon>Cytophagales</taxon>
        <taxon>Cytophagaceae</taxon>
        <taxon>Spirosoma</taxon>
    </lineage>
</organism>
<gene>
    <name evidence="8" type="ORF">HH216_18825</name>
</gene>
<keyword evidence="5" id="KW-0624">Polysaccharide degradation</keyword>
<protein>
    <submittedName>
        <fullName evidence="8">Glycoside hydrolase</fullName>
    </submittedName>
</protein>
<keyword evidence="3" id="KW-0119">Carbohydrate metabolism</keyword>
<comment type="similarity">
    <text evidence="1">Belongs to the glycosyl hydrolase 9 (cellulase E) family.</text>
</comment>
<evidence type="ECO:0000259" key="7">
    <source>
        <dbReference type="Pfam" id="PF02927"/>
    </source>
</evidence>
<dbReference type="AlphaFoldDB" id="A0A7L5DSK6"/>
<evidence type="ECO:0000313" key="9">
    <source>
        <dbReference type="Proteomes" id="UP000501128"/>
    </source>
</evidence>
<evidence type="ECO:0000256" key="2">
    <source>
        <dbReference type="ARBA" id="ARBA00022801"/>
    </source>
</evidence>
<dbReference type="SUPFAM" id="SSF81296">
    <property type="entry name" value="E set domains"/>
    <property type="match status" value="1"/>
</dbReference>
<dbReference type="RefSeq" id="WP_169552202.1">
    <property type="nucleotide sequence ID" value="NZ_CP051677.1"/>
</dbReference>
<evidence type="ECO:0000256" key="1">
    <source>
        <dbReference type="ARBA" id="ARBA00007072"/>
    </source>
</evidence>
<dbReference type="InterPro" id="IPR013783">
    <property type="entry name" value="Ig-like_fold"/>
</dbReference>
<name>A0A7L5DSK6_9BACT</name>
<dbReference type="SUPFAM" id="SSF48208">
    <property type="entry name" value="Six-hairpin glycosidases"/>
    <property type="match status" value="1"/>
</dbReference>
<feature type="domain" description="Glycoside hydrolase family 9" evidence="6">
    <location>
        <begin position="133"/>
        <end position="554"/>
    </location>
</feature>
<reference evidence="8 9" key="1">
    <citation type="submission" date="2020-04" db="EMBL/GenBank/DDBJ databases">
        <title>Genome sequencing of novel species.</title>
        <authorList>
            <person name="Heo J."/>
            <person name="Kim S.-J."/>
            <person name="Kim J.-S."/>
            <person name="Hong S.-B."/>
            <person name="Kwon S.-W."/>
        </authorList>
    </citation>
    <scope>NUCLEOTIDE SEQUENCE [LARGE SCALE GENOMIC DNA]</scope>
    <source>
        <strain evidence="8 9">CJU-R4</strain>
    </source>
</reference>
<evidence type="ECO:0000259" key="6">
    <source>
        <dbReference type="Pfam" id="PF00759"/>
    </source>
</evidence>
<dbReference type="Gene3D" id="1.50.10.10">
    <property type="match status" value="1"/>
</dbReference>
<dbReference type="InterPro" id="IPR014756">
    <property type="entry name" value="Ig_E-set"/>
</dbReference>
<dbReference type="CDD" id="cd02850">
    <property type="entry name" value="E_set_Cellulase_N"/>
    <property type="match status" value="1"/>
</dbReference>
<dbReference type="EMBL" id="CP051677">
    <property type="protein sequence ID" value="QJD80243.1"/>
    <property type="molecule type" value="Genomic_DNA"/>
</dbReference>
<dbReference type="InterPro" id="IPR004197">
    <property type="entry name" value="Cellulase_Ig-like"/>
</dbReference>
<sequence>MKITRASPLISRFLLSAVLAISGLPTGWAQSVRILTNQVGYEQNRPKQAVVMADKQVPVTAFQLVDSKTGAVVYTGAPTYSGPVDRWKMGVFWTLDFSPFTTEGTYQLRVATKNNSVVSHPFQVGRNVLEQHTLSDLIYYFKGQRSSGLLNKADHHLPLTTGPTATTVDAHGGWYDASGDYGKHLSHLSFSSYFNPQQISLTVWSLFKTHGQLLKRPGTDFRQYLRRVLDEAMYGADYLVRVQAPGGSFYRSVGAPGPGKLAKDRLIQPEQQSYRIKQSKEQSFHDRISNDNWRSYQVSYRSGGGLAIAGLAMAAAYPDSVAGDYDRKAYLAAAERAFDFLEKDNASMTNDGRENMLDDYCALSAATELYRTTQQERYRQVADRRARQLINRLANWKQYRDYWRVDAQDRPFFHPSDAGLPLACLLDYYALAPAETQSLIKAAARRSLDHELWITHEVTNPFGYSRQLVQDTLGVRKSAFFFPHGSEASPWWQGENARLGSMATAARLAIPLFADDKSFQNRLQQFALDQLNWILGLNPFDACMLQGVGYNNPAYGFFGTFEYTNSPGGIVNGITSGLNDEHGIDFNLSYKQTGKDYDWRWAEQWLPHAAWYLLAISVNTP</sequence>
<dbReference type="InterPro" id="IPR001701">
    <property type="entry name" value="Glyco_hydro_9"/>
</dbReference>
<evidence type="ECO:0000256" key="5">
    <source>
        <dbReference type="ARBA" id="ARBA00023326"/>
    </source>
</evidence>
<dbReference type="Pfam" id="PF00759">
    <property type="entry name" value="Glyco_hydro_9"/>
    <property type="match status" value="1"/>
</dbReference>
<feature type="domain" description="Cellulase Ig-like" evidence="7">
    <location>
        <begin position="31"/>
        <end position="113"/>
    </location>
</feature>
<proteinExistence type="inferred from homology"/>
<evidence type="ECO:0000313" key="8">
    <source>
        <dbReference type="EMBL" id="QJD80243.1"/>
    </source>
</evidence>
<dbReference type="PANTHER" id="PTHR22298">
    <property type="entry name" value="ENDO-1,4-BETA-GLUCANASE"/>
    <property type="match status" value="1"/>
</dbReference>
<dbReference type="GO" id="GO:0008810">
    <property type="term" value="F:cellulase activity"/>
    <property type="evidence" value="ECO:0007669"/>
    <property type="project" value="InterPro"/>
</dbReference>
<dbReference type="InterPro" id="IPR008928">
    <property type="entry name" value="6-hairpin_glycosidase_sf"/>
</dbReference>
<evidence type="ECO:0000256" key="3">
    <source>
        <dbReference type="ARBA" id="ARBA00023277"/>
    </source>
</evidence>
<accession>A0A7L5DSK6</accession>
<keyword evidence="4" id="KW-0326">Glycosidase</keyword>